<keyword evidence="2" id="KW-1133">Transmembrane helix</keyword>
<evidence type="ECO:0000313" key="4">
    <source>
        <dbReference type="EMBL" id="GAW79193.1"/>
    </source>
</evidence>
<dbReference type="Gene3D" id="1.10.287.110">
    <property type="entry name" value="DnaJ domain"/>
    <property type="match status" value="1"/>
</dbReference>
<dbReference type="Gene3D" id="2.60.260.20">
    <property type="entry name" value="Urease metallochaperone UreE, N-terminal domain"/>
    <property type="match status" value="2"/>
</dbReference>
<sequence length="415" mass="47669">MATFVKHHKKGVINVFPFLVKIFIFFVLIWLLKCSNNRENAIRGSVDQCKFKKALDRRDIRRLSEANNQYVPRSERDAFENLEDYYAILGVNRDATNLEIKKAYKKLTMKWHPDRHVDPEDKKIAEENFKIVLEAYDVLSDEYKREIYDLYGIEGLKGNFPMYNEEEDESLGFSFSKAKINTAEMFNKFIDPVKNFSFKSVFNDRFPQVSAFINNMNSKINSSSTPGGSSSGDTPKSHEVPLTVTLEDLYCGCTKRLKVTRKRYNGPVCYDDHKLLTIDVKPGSEDGTEIIFPGESDQTSPWEQPGNIIFKIKSKEHNMFIREGNNLIFRCVLTLDQALSGFQFGLITLDKRELLVRVDDVVAPNSRRIIPNEGMPLVNDPSKKGDLIIVFVILFPTNLSSEEKMALRDILSNKK</sequence>
<dbReference type="InterPro" id="IPR001623">
    <property type="entry name" value="DnaJ_domain"/>
</dbReference>
<dbReference type="EMBL" id="BDQF01000002">
    <property type="protein sequence ID" value="GAW79193.1"/>
    <property type="molecule type" value="Genomic_DNA"/>
</dbReference>
<evidence type="ECO:0000259" key="3">
    <source>
        <dbReference type="PROSITE" id="PS50076"/>
    </source>
</evidence>
<dbReference type="PROSITE" id="PS50076">
    <property type="entry name" value="DNAJ_2"/>
    <property type="match status" value="1"/>
</dbReference>
<reference evidence="5" key="1">
    <citation type="submission" date="2017-04" db="EMBL/GenBank/DDBJ databases">
        <title>Plasmodium gonderi genome.</title>
        <authorList>
            <person name="Arisue N."/>
            <person name="Honma H."/>
            <person name="Kawai S."/>
            <person name="Tougan T."/>
            <person name="Tanabe K."/>
            <person name="Horii T."/>
        </authorList>
    </citation>
    <scope>NUCLEOTIDE SEQUENCE [LARGE SCALE GENOMIC DNA]</scope>
    <source>
        <strain evidence="5">ATCC 30045</strain>
    </source>
</reference>
<accession>A0A1Y1JFH2</accession>
<proteinExistence type="predicted"/>
<dbReference type="GO" id="GO:0051082">
    <property type="term" value="F:unfolded protein binding"/>
    <property type="evidence" value="ECO:0007669"/>
    <property type="project" value="InterPro"/>
</dbReference>
<dbReference type="CDD" id="cd10747">
    <property type="entry name" value="DnaJ_C"/>
    <property type="match status" value="1"/>
</dbReference>
<dbReference type="GO" id="GO:0006457">
    <property type="term" value="P:protein folding"/>
    <property type="evidence" value="ECO:0007669"/>
    <property type="project" value="InterPro"/>
</dbReference>
<dbReference type="PROSITE" id="PS00636">
    <property type="entry name" value="DNAJ_1"/>
    <property type="match status" value="1"/>
</dbReference>
<feature type="transmembrane region" description="Helical" evidence="2">
    <location>
        <begin position="12"/>
        <end position="32"/>
    </location>
</feature>
<dbReference type="RefSeq" id="XP_028541782.1">
    <property type="nucleotide sequence ID" value="XM_028685981.1"/>
</dbReference>
<dbReference type="GO" id="GO:0005829">
    <property type="term" value="C:cytosol"/>
    <property type="evidence" value="ECO:0007669"/>
    <property type="project" value="TreeGrafter"/>
</dbReference>
<organism evidence="4 5">
    <name type="scientific">Plasmodium gonderi</name>
    <dbReference type="NCBI Taxonomy" id="77519"/>
    <lineage>
        <taxon>Eukaryota</taxon>
        <taxon>Sar</taxon>
        <taxon>Alveolata</taxon>
        <taxon>Apicomplexa</taxon>
        <taxon>Aconoidasida</taxon>
        <taxon>Haemosporida</taxon>
        <taxon>Plasmodiidae</taxon>
        <taxon>Plasmodium</taxon>
        <taxon>Plasmodium (Plasmodium)</taxon>
    </lineage>
</organism>
<dbReference type="GeneID" id="39745895"/>
<dbReference type="CDD" id="cd06257">
    <property type="entry name" value="DnaJ"/>
    <property type="match status" value="1"/>
</dbReference>
<dbReference type="SUPFAM" id="SSF46565">
    <property type="entry name" value="Chaperone J-domain"/>
    <property type="match status" value="1"/>
</dbReference>
<evidence type="ECO:0000313" key="5">
    <source>
        <dbReference type="Proteomes" id="UP000195521"/>
    </source>
</evidence>
<evidence type="ECO:0000256" key="1">
    <source>
        <dbReference type="ARBA" id="ARBA00023186"/>
    </source>
</evidence>
<dbReference type="Proteomes" id="UP000195521">
    <property type="component" value="Unassembled WGS sequence"/>
</dbReference>
<dbReference type="InterPro" id="IPR018253">
    <property type="entry name" value="DnaJ_domain_CS"/>
</dbReference>
<keyword evidence="1" id="KW-0143">Chaperone</keyword>
<dbReference type="OMA" id="RKRYNGP"/>
<dbReference type="PANTHER" id="PTHR24078:SF553">
    <property type="entry name" value="DNAJ HOMOLOG SUBFAMILY B MEMBER 5"/>
    <property type="match status" value="1"/>
</dbReference>
<keyword evidence="5" id="KW-1185">Reference proteome</keyword>
<keyword evidence="2" id="KW-0812">Transmembrane</keyword>
<dbReference type="FunFam" id="2.60.260.20:FF:000015">
    <property type="entry name" value="Heat shock protein 40"/>
    <property type="match status" value="1"/>
</dbReference>
<evidence type="ECO:0000256" key="2">
    <source>
        <dbReference type="SAM" id="Phobius"/>
    </source>
</evidence>
<dbReference type="InterPro" id="IPR051339">
    <property type="entry name" value="DnaJ_subfamily_B"/>
</dbReference>
<dbReference type="Pfam" id="PF01556">
    <property type="entry name" value="DnaJ_C"/>
    <property type="match status" value="1"/>
</dbReference>
<keyword evidence="2" id="KW-0472">Membrane</keyword>
<dbReference type="InterPro" id="IPR002939">
    <property type="entry name" value="DnaJ_C"/>
</dbReference>
<dbReference type="SMART" id="SM00271">
    <property type="entry name" value="DnaJ"/>
    <property type="match status" value="1"/>
</dbReference>
<feature type="domain" description="J" evidence="3">
    <location>
        <begin position="84"/>
        <end position="152"/>
    </location>
</feature>
<dbReference type="Pfam" id="PF00226">
    <property type="entry name" value="DnaJ"/>
    <property type="match status" value="1"/>
</dbReference>
<dbReference type="AlphaFoldDB" id="A0A1Y1JFH2"/>
<dbReference type="InterPro" id="IPR036869">
    <property type="entry name" value="J_dom_sf"/>
</dbReference>
<dbReference type="PRINTS" id="PR00625">
    <property type="entry name" value="JDOMAIN"/>
</dbReference>
<protein>
    <submittedName>
        <fullName evidence="4">DnaJ domain containing protein</fullName>
    </submittedName>
</protein>
<dbReference type="OrthoDB" id="550424at2759"/>
<dbReference type="InterPro" id="IPR008971">
    <property type="entry name" value="HSP40/DnaJ_pept-bd"/>
</dbReference>
<dbReference type="PANTHER" id="PTHR24078">
    <property type="entry name" value="DNAJ HOMOLOG SUBFAMILY C MEMBER"/>
    <property type="match status" value="1"/>
</dbReference>
<gene>
    <name evidence="4" type="ORF">PGO_021650</name>
</gene>
<dbReference type="SUPFAM" id="SSF49493">
    <property type="entry name" value="HSP40/DnaJ peptide-binding domain"/>
    <property type="match status" value="2"/>
</dbReference>
<comment type="caution">
    <text evidence="4">The sequence shown here is derived from an EMBL/GenBank/DDBJ whole genome shotgun (WGS) entry which is preliminary data.</text>
</comment>
<dbReference type="FunFam" id="2.60.260.20:FF:000006">
    <property type="entry name" value="DnaJ subfamily B member 13"/>
    <property type="match status" value="1"/>
</dbReference>
<dbReference type="GO" id="GO:0051087">
    <property type="term" value="F:protein-folding chaperone binding"/>
    <property type="evidence" value="ECO:0007669"/>
    <property type="project" value="TreeGrafter"/>
</dbReference>
<name>A0A1Y1JFH2_PLAGO</name>